<reference evidence="6 7" key="1">
    <citation type="submission" date="2019-05" db="EMBL/GenBank/DDBJ databases">
        <authorList>
            <person name="Narsing Rao M.P."/>
            <person name="Li W.J."/>
        </authorList>
    </citation>
    <scope>NUCLEOTIDE SEQUENCE [LARGE SCALE GENOMIC DNA]</scope>
    <source>
        <strain evidence="6 7">SYSU_K30003</strain>
    </source>
</reference>
<evidence type="ECO:0000259" key="5">
    <source>
        <dbReference type="Pfam" id="PF17384"/>
    </source>
</evidence>
<evidence type="ECO:0000256" key="1">
    <source>
        <dbReference type="ARBA" id="ARBA00022490"/>
    </source>
</evidence>
<dbReference type="InterPro" id="IPR028998">
    <property type="entry name" value="RimP_C"/>
</dbReference>
<dbReference type="InterPro" id="IPR035956">
    <property type="entry name" value="RimP_N_sf"/>
</dbReference>
<comment type="similarity">
    <text evidence="3">Belongs to the RimP family.</text>
</comment>
<accession>A0A5R9GAY7</accession>
<dbReference type="EMBL" id="VCIW01000005">
    <property type="protein sequence ID" value="TLS52239.1"/>
    <property type="molecule type" value="Genomic_DNA"/>
</dbReference>
<evidence type="ECO:0000256" key="3">
    <source>
        <dbReference type="HAMAP-Rule" id="MF_01077"/>
    </source>
</evidence>
<dbReference type="RefSeq" id="WP_138193896.1">
    <property type="nucleotide sequence ID" value="NZ_VCIW01000005.1"/>
</dbReference>
<dbReference type="Gene3D" id="2.30.30.180">
    <property type="entry name" value="Ribosome maturation factor RimP, C-terminal domain"/>
    <property type="match status" value="1"/>
</dbReference>
<dbReference type="Gene3D" id="3.30.300.70">
    <property type="entry name" value="RimP-like superfamily, N-terminal"/>
    <property type="match status" value="1"/>
</dbReference>
<dbReference type="InterPro" id="IPR003728">
    <property type="entry name" value="Ribosome_maturation_RimP"/>
</dbReference>
<dbReference type="SUPFAM" id="SSF74942">
    <property type="entry name" value="YhbC-like, C-terminal domain"/>
    <property type="match status" value="1"/>
</dbReference>
<organism evidence="6 7">
    <name type="scientific">Paenibacillus antri</name>
    <dbReference type="NCBI Taxonomy" id="2582848"/>
    <lineage>
        <taxon>Bacteria</taxon>
        <taxon>Bacillati</taxon>
        <taxon>Bacillota</taxon>
        <taxon>Bacilli</taxon>
        <taxon>Bacillales</taxon>
        <taxon>Paenibacillaceae</taxon>
        <taxon>Paenibacillus</taxon>
    </lineage>
</organism>
<dbReference type="InterPro" id="IPR036847">
    <property type="entry name" value="RimP_C_sf"/>
</dbReference>
<keyword evidence="2 3" id="KW-0690">Ribosome biogenesis</keyword>
<dbReference type="PANTHER" id="PTHR33867">
    <property type="entry name" value="RIBOSOME MATURATION FACTOR RIMP"/>
    <property type="match status" value="1"/>
</dbReference>
<dbReference type="FunFam" id="3.30.300.70:FF:000001">
    <property type="entry name" value="Ribosome maturation factor RimP"/>
    <property type="match status" value="1"/>
</dbReference>
<dbReference type="HAMAP" id="MF_01077">
    <property type="entry name" value="RimP"/>
    <property type="match status" value="1"/>
</dbReference>
<protein>
    <recommendedName>
        <fullName evidence="3">Ribosome maturation factor RimP</fullName>
    </recommendedName>
</protein>
<feature type="domain" description="Ribosome maturation factor RimP N-terminal" evidence="4">
    <location>
        <begin position="13"/>
        <end position="85"/>
    </location>
</feature>
<dbReference type="Pfam" id="PF17384">
    <property type="entry name" value="DUF150_C"/>
    <property type="match status" value="1"/>
</dbReference>
<dbReference type="OrthoDB" id="9805006at2"/>
<name>A0A5R9GAY7_9BACL</name>
<evidence type="ECO:0000313" key="7">
    <source>
        <dbReference type="Proteomes" id="UP000309676"/>
    </source>
</evidence>
<evidence type="ECO:0000313" key="6">
    <source>
        <dbReference type="EMBL" id="TLS52239.1"/>
    </source>
</evidence>
<evidence type="ECO:0000259" key="4">
    <source>
        <dbReference type="Pfam" id="PF02576"/>
    </source>
</evidence>
<comment type="function">
    <text evidence="3">Required for maturation of 30S ribosomal subunits.</text>
</comment>
<proteinExistence type="inferred from homology"/>
<dbReference type="GO" id="GO:0000028">
    <property type="term" value="P:ribosomal small subunit assembly"/>
    <property type="evidence" value="ECO:0007669"/>
    <property type="project" value="TreeGrafter"/>
</dbReference>
<dbReference type="InterPro" id="IPR028989">
    <property type="entry name" value="RimP_N"/>
</dbReference>
<dbReference type="Proteomes" id="UP000309676">
    <property type="component" value="Unassembled WGS sequence"/>
</dbReference>
<sequence>MSASGVQQTVADMVSPFLDREGFELVDVEYVSEGGNRFLRVYVDKEGGIDIDECGRVSEYLSEQLDQNDPIPDAYILEVSSPGAERPLKKPEDFRRAVGKDVYITTYEPIEGMKEFEGPLVAYDGETVTVKAGKKGKAKDVTFGADRIASARLTIIF</sequence>
<dbReference type="GO" id="GO:0006412">
    <property type="term" value="P:translation"/>
    <property type="evidence" value="ECO:0007669"/>
    <property type="project" value="TreeGrafter"/>
</dbReference>
<comment type="caution">
    <text evidence="6">The sequence shown here is derived from an EMBL/GenBank/DDBJ whole genome shotgun (WGS) entry which is preliminary data.</text>
</comment>
<dbReference type="PANTHER" id="PTHR33867:SF1">
    <property type="entry name" value="RIBOSOME MATURATION FACTOR RIMP"/>
    <property type="match status" value="1"/>
</dbReference>
<dbReference type="AlphaFoldDB" id="A0A5R9GAY7"/>
<dbReference type="NCBIfam" id="NF000928">
    <property type="entry name" value="PRK00092.1-2"/>
    <property type="match status" value="1"/>
</dbReference>
<feature type="domain" description="Ribosome maturation factor RimP C-terminal" evidence="5">
    <location>
        <begin position="88"/>
        <end position="155"/>
    </location>
</feature>
<dbReference type="SUPFAM" id="SSF75420">
    <property type="entry name" value="YhbC-like, N-terminal domain"/>
    <property type="match status" value="1"/>
</dbReference>
<keyword evidence="7" id="KW-1185">Reference proteome</keyword>
<comment type="subcellular location">
    <subcellularLocation>
        <location evidence="3">Cytoplasm</location>
    </subcellularLocation>
</comment>
<dbReference type="GO" id="GO:0005829">
    <property type="term" value="C:cytosol"/>
    <property type="evidence" value="ECO:0007669"/>
    <property type="project" value="TreeGrafter"/>
</dbReference>
<keyword evidence="1 3" id="KW-0963">Cytoplasm</keyword>
<evidence type="ECO:0000256" key="2">
    <source>
        <dbReference type="ARBA" id="ARBA00022517"/>
    </source>
</evidence>
<gene>
    <name evidence="3 6" type="primary">rimP</name>
    <name evidence="6" type="ORF">FE782_09690</name>
</gene>
<dbReference type="Pfam" id="PF02576">
    <property type="entry name" value="RimP_N"/>
    <property type="match status" value="1"/>
</dbReference>
<dbReference type="CDD" id="cd01734">
    <property type="entry name" value="YlxS_C"/>
    <property type="match status" value="1"/>
</dbReference>